<comment type="caution">
    <text evidence="4">The sequence shown here is derived from an EMBL/GenBank/DDBJ whole genome shotgun (WGS) entry which is preliminary data.</text>
</comment>
<feature type="transmembrane region" description="Helical" evidence="2">
    <location>
        <begin position="350"/>
        <end position="375"/>
    </location>
</feature>
<keyword evidence="2" id="KW-0812">Transmembrane</keyword>
<protein>
    <recommendedName>
        <fullName evidence="3">Tape measure protein N-terminal domain-containing protein</fullName>
    </recommendedName>
</protein>
<feature type="coiled-coil region" evidence="1">
    <location>
        <begin position="483"/>
        <end position="519"/>
    </location>
</feature>
<evidence type="ECO:0000256" key="2">
    <source>
        <dbReference type="SAM" id="Phobius"/>
    </source>
</evidence>
<keyword evidence="5" id="KW-1185">Reference proteome</keyword>
<evidence type="ECO:0000256" key="1">
    <source>
        <dbReference type="SAM" id="Coils"/>
    </source>
</evidence>
<organism evidence="4 5">
    <name type="scientific">Paenibacillus vini</name>
    <dbReference type="NCBI Taxonomy" id="1476024"/>
    <lineage>
        <taxon>Bacteria</taxon>
        <taxon>Bacillati</taxon>
        <taxon>Bacillota</taxon>
        <taxon>Bacilli</taxon>
        <taxon>Bacillales</taxon>
        <taxon>Paenibacillaceae</taxon>
        <taxon>Paenibacillus</taxon>
    </lineage>
</organism>
<dbReference type="InterPro" id="IPR013491">
    <property type="entry name" value="Tape_meas_N"/>
</dbReference>
<keyword evidence="1" id="KW-0175">Coiled coil</keyword>
<sequence length="646" mass="69730">MTTVSSTLKMFDAMTGPLKNITNGMNMMISTMHKMQDVTNRNTNIDKSLIAAKQQIASAEAEINRQIQNATNSQNKFNQSVNNGTTSSSGLKRSIAGVAAAYLSLQSLKSVMNLSDTYSNTTARLNLMNDGQQTTAELQDKIMDSANRARASYQLTADVVAKLGQRAGDAFKSNDETIQFAENLNKQFVIAGASQAEMASASLQLTQALGSGVLRGEELNAVFEAAPNVIQTIADYMKVPIGAIREMASDGQITADIVKNAMLSATDEINKDFESMPMTFAQVWSLIQNILIDAFGPLLQVIGQGAQFIYDNWSKIEPILVGVAAGAVTLAVGLGIQAAATWIATGAAATFFATLLANPLTWIVLLIGVVVMAIYKWVQSVGGLKIAWMIVCNALLTTWDWVKIGFMTGVYWVIELFNKLQVSFKTVSTNIQNFMGDMKAGFLTILQNMVNGGIDIINGFINTLNKIPGVSIDLIDQMTFGTNAQLENEAAKQARNNELAQYKNKIDQQIAERDAALETMKSEAKLATAARSAEISAAQAAKAASDAAKKNDSFLKVPNVPAGGTIDKVNKVGKIEDKVDISSEDLKTMRELAEMKSIQNFVTLTPTVSVNGDMHVRNESDIDLIVSKLEERLTEEINSGASGVHE</sequence>
<accession>A0ABQ4MJ07</accession>
<dbReference type="NCBIfam" id="TIGR02675">
    <property type="entry name" value="tape_meas_nterm"/>
    <property type="match status" value="1"/>
</dbReference>
<feature type="domain" description="Tape measure protein N-terminal" evidence="3">
    <location>
        <begin position="109"/>
        <end position="296"/>
    </location>
</feature>
<reference evidence="4 5" key="1">
    <citation type="submission" date="2021-03" db="EMBL/GenBank/DDBJ databases">
        <title>Antimicrobial resistance genes in bacteria isolated from Japanese honey, and their potential for conferring macrolide and lincosamide resistance in the American foulbrood pathogen Paenibacillus larvae.</title>
        <authorList>
            <person name="Okamoto M."/>
            <person name="Kumagai M."/>
            <person name="Kanamori H."/>
            <person name="Takamatsu D."/>
        </authorList>
    </citation>
    <scope>NUCLEOTIDE SEQUENCE [LARGE SCALE GENOMIC DNA]</scope>
    <source>
        <strain evidence="4 5">J42TS3</strain>
    </source>
</reference>
<dbReference type="Pfam" id="PF20155">
    <property type="entry name" value="TMP_3"/>
    <property type="match status" value="1"/>
</dbReference>
<name>A0ABQ4MJ07_9BACL</name>
<evidence type="ECO:0000259" key="3">
    <source>
        <dbReference type="Pfam" id="PF20155"/>
    </source>
</evidence>
<feature type="transmembrane region" description="Helical" evidence="2">
    <location>
        <begin position="387"/>
        <end position="414"/>
    </location>
</feature>
<keyword evidence="2" id="KW-1133">Transmembrane helix</keyword>
<dbReference type="Proteomes" id="UP000679992">
    <property type="component" value="Unassembled WGS sequence"/>
</dbReference>
<dbReference type="EMBL" id="BOSL01000026">
    <property type="protein sequence ID" value="GIP55963.1"/>
    <property type="molecule type" value="Genomic_DNA"/>
</dbReference>
<gene>
    <name evidence="4" type="ORF">J42TS3_49980</name>
</gene>
<evidence type="ECO:0000313" key="4">
    <source>
        <dbReference type="EMBL" id="GIP55963.1"/>
    </source>
</evidence>
<feature type="transmembrane region" description="Helical" evidence="2">
    <location>
        <begin position="319"/>
        <end position="344"/>
    </location>
</feature>
<evidence type="ECO:0000313" key="5">
    <source>
        <dbReference type="Proteomes" id="UP000679992"/>
    </source>
</evidence>
<keyword evidence="2" id="KW-0472">Membrane</keyword>
<dbReference type="RefSeq" id="WP_213656709.1">
    <property type="nucleotide sequence ID" value="NZ_BOSL01000026.1"/>
</dbReference>
<proteinExistence type="predicted"/>
<feature type="coiled-coil region" evidence="1">
    <location>
        <begin position="49"/>
        <end position="76"/>
    </location>
</feature>